<feature type="transmembrane region" description="Helical" evidence="7">
    <location>
        <begin position="121"/>
        <end position="142"/>
    </location>
</feature>
<comment type="similarity">
    <text evidence="2">Belongs to the UbiA prenyltransferase family.</text>
</comment>
<dbReference type="InterPro" id="IPR044502">
    <property type="entry name" value="AtHST-like"/>
</dbReference>
<feature type="transmembrane region" description="Helical" evidence="7">
    <location>
        <begin position="198"/>
        <end position="218"/>
    </location>
</feature>
<dbReference type="InterPro" id="IPR000537">
    <property type="entry name" value="UbiA_prenyltransferase"/>
</dbReference>
<name>A0AAW1I254_SAPOF</name>
<evidence type="ECO:0000256" key="4">
    <source>
        <dbReference type="ARBA" id="ARBA00022692"/>
    </source>
</evidence>
<comment type="caution">
    <text evidence="8">The sequence shown here is derived from an EMBL/GenBank/DDBJ whole genome shotgun (WGS) entry which is preliminary data.</text>
</comment>
<keyword evidence="9" id="KW-1185">Reference proteome</keyword>
<proteinExistence type="inferred from homology"/>
<evidence type="ECO:0000256" key="7">
    <source>
        <dbReference type="SAM" id="Phobius"/>
    </source>
</evidence>
<dbReference type="Gene3D" id="1.10.357.140">
    <property type="entry name" value="UbiA prenyltransferase"/>
    <property type="match status" value="1"/>
</dbReference>
<keyword evidence="6 7" id="KW-0472">Membrane</keyword>
<feature type="transmembrane region" description="Helical" evidence="7">
    <location>
        <begin position="390"/>
        <end position="410"/>
    </location>
</feature>
<evidence type="ECO:0000256" key="2">
    <source>
        <dbReference type="ARBA" id="ARBA00005985"/>
    </source>
</evidence>
<dbReference type="GO" id="GO:0004659">
    <property type="term" value="F:prenyltransferase activity"/>
    <property type="evidence" value="ECO:0007669"/>
    <property type="project" value="InterPro"/>
</dbReference>
<evidence type="ECO:0000313" key="9">
    <source>
        <dbReference type="Proteomes" id="UP001443914"/>
    </source>
</evidence>
<keyword evidence="4 7" id="KW-0812">Transmembrane</keyword>
<evidence type="ECO:0000313" key="8">
    <source>
        <dbReference type="EMBL" id="KAK9683536.1"/>
    </source>
</evidence>
<evidence type="ECO:0000256" key="6">
    <source>
        <dbReference type="ARBA" id="ARBA00023136"/>
    </source>
</evidence>
<feature type="transmembrane region" description="Helical" evidence="7">
    <location>
        <begin position="332"/>
        <end position="355"/>
    </location>
</feature>
<feature type="transmembrane region" description="Helical" evidence="7">
    <location>
        <begin position="154"/>
        <end position="177"/>
    </location>
</feature>
<dbReference type="Proteomes" id="UP001443914">
    <property type="component" value="Unassembled WGS sequence"/>
</dbReference>
<comment type="subcellular location">
    <subcellularLocation>
        <location evidence="1">Plastid</location>
        <location evidence="1">Chloroplast membrane</location>
        <topology evidence="1">Multi-pass membrane protein</topology>
    </subcellularLocation>
</comment>
<dbReference type="CDD" id="cd13960">
    <property type="entry name" value="PT_UbiA_HPT1"/>
    <property type="match status" value="1"/>
</dbReference>
<gene>
    <name evidence="8" type="ORF">RND81_10G148700</name>
</gene>
<feature type="transmembrane region" description="Helical" evidence="7">
    <location>
        <begin position="285"/>
        <end position="306"/>
    </location>
</feature>
<dbReference type="FunFam" id="1.10.357.140:FF:000011">
    <property type="entry name" value="Homogentisate phytyltransferase 1"/>
    <property type="match status" value="1"/>
</dbReference>
<reference evidence="8" key="1">
    <citation type="submission" date="2024-03" db="EMBL/GenBank/DDBJ databases">
        <title>WGS assembly of Saponaria officinalis var. Norfolk2.</title>
        <authorList>
            <person name="Jenkins J."/>
            <person name="Shu S."/>
            <person name="Grimwood J."/>
            <person name="Barry K."/>
            <person name="Goodstein D."/>
            <person name="Schmutz J."/>
            <person name="Leebens-Mack J."/>
            <person name="Osbourn A."/>
        </authorList>
    </citation>
    <scope>NUCLEOTIDE SEQUENCE [LARGE SCALE GENOMIC DNA]</scope>
    <source>
        <strain evidence="8">JIC</strain>
    </source>
</reference>
<protein>
    <submittedName>
        <fullName evidence="8">Uncharacterized protein</fullName>
    </submittedName>
</protein>
<evidence type="ECO:0000256" key="3">
    <source>
        <dbReference type="ARBA" id="ARBA00022679"/>
    </source>
</evidence>
<dbReference type="AlphaFoldDB" id="A0AAW1I254"/>
<dbReference type="EMBL" id="JBDFQZ010000010">
    <property type="protein sequence ID" value="KAK9683536.1"/>
    <property type="molecule type" value="Genomic_DNA"/>
</dbReference>
<dbReference type="InterPro" id="IPR044878">
    <property type="entry name" value="UbiA_sf"/>
</dbReference>
<dbReference type="PANTHER" id="PTHR43009">
    <property type="entry name" value="HOMOGENTISATE SOLANESYLTRANSFERASE, CHLOROPLASTIC"/>
    <property type="match status" value="1"/>
</dbReference>
<keyword evidence="5 7" id="KW-1133">Transmembrane helix</keyword>
<dbReference type="GO" id="GO:0031969">
    <property type="term" value="C:chloroplast membrane"/>
    <property type="evidence" value="ECO:0007669"/>
    <property type="project" value="UniProtKB-SubCell"/>
</dbReference>
<keyword evidence="3" id="KW-0808">Transferase</keyword>
<dbReference type="Gene3D" id="1.20.120.1780">
    <property type="entry name" value="UbiA prenyltransferase"/>
    <property type="match status" value="1"/>
</dbReference>
<organism evidence="8 9">
    <name type="scientific">Saponaria officinalis</name>
    <name type="common">Common soapwort</name>
    <name type="synonym">Lychnis saponaria</name>
    <dbReference type="NCBI Taxonomy" id="3572"/>
    <lineage>
        <taxon>Eukaryota</taxon>
        <taxon>Viridiplantae</taxon>
        <taxon>Streptophyta</taxon>
        <taxon>Embryophyta</taxon>
        <taxon>Tracheophyta</taxon>
        <taxon>Spermatophyta</taxon>
        <taxon>Magnoliopsida</taxon>
        <taxon>eudicotyledons</taxon>
        <taxon>Gunneridae</taxon>
        <taxon>Pentapetalae</taxon>
        <taxon>Caryophyllales</taxon>
        <taxon>Caryophyllaceae</taxon>
        <taxon>Caryophylleae</taxon>
        <taxon>Saponaria</taxon>
    </lineage>
</organism>
<accession>A0AAW1I254</accession>
<dbReference type="NCBIfam" id="NF009525">
    <property type="entry name" value="PRK12887.1"/>
    <property type="match status" value="1"/>
</dbReference>
<dbReference type="Pfam" id="PF01040">
    <property type="entry name" value="UbiA"/>
    <property type="match status" value="1"/>
</dbReference>
<feature type="transmembrane region" description="Helical" evidence="7">
    <location>
        <begin position="252"/>
        <end position="273"/>
    </location>
</feature>
<dbReference type="PANTHER" id="PTHR43009:SF7">
    <property type="entry name" value="HOMOGENTISATE GERANYLGERANYLTRANSFERASE, CHLOROPLASTIC"/>
    <property type="match status" value="1"/>
</dbReference>
<feature type="transmembrane region" description="Helical" evidence="7">
    <location>
        <begin position="224"/>
        <end position="240"/>
    </location>
</feature>
<evidence type="ECO:0000256" key="5">
    <source>
        <dbReference type="ARBA" id="ARBA00022989"/>
    </source>
</evidence>
<evidence type="ECO:0000256" key="1">
    <source>
        <dbReference type="ARBA" id="ARBA00004508"/>
    </source>
</evidence>
<sequence>MLHSNVKGASINSQHCYDVSKKGCRKSFLEVLNHQLCIPNRQNRCKTKLRSCRYDQTLKPRNFVNKSDNFIILERKRLRERRNVKMTSLPLSLELGYSRNDDKFSSFFDRMSKLFNAFYRFTRPHTIIGTLIGVTSIFLLPIRSTSDLSPQFFMAWLKTLLPTILMNIYVVGLNQLFDVEIDKVNKPDLPLASGEFTMGVGLIIVLICCISSFAMGFASHSPPLIMALIICFSLGSAYSLDLPFLRWKKHPFLAASSIVIVRAMTLQLAFFIHVQKYVLGRAITLTRPLMFATSFMCFFVTVIALFKDIPDIDGDKHFGIQSFSIKLGKEKVFWLCVKMLLVAYGSAVALGATSAISPNNIIMMVGHSTLASILWIRAQSVDLTDNVSITSFYMFIWKLFYSEYFLLPFVR</sequence>